<accession>A0A8S5QHY8</accession>
<organism evidence="2">
    <name type="scientific">Siphoviridae sp. ctsi73</name>
    <dbReference type="NCBI Taxonomy" id="2825698"/>
    <lineage>
        <taxon>Viruses</taxon>
        <taxon>Duplodnaviria</taxon>
        <taxon>Heunggongvirae</taxon>
        <taxon>Uroviricota</taxon>
        <taxon>Caudoviricetes</taxon>
    </lineage>
</organism>
<evidence type="ECO:0000313" key="2">
    <source>
        <dbReference type="EMBL" id="DAE18417.1"/>
    </source>
</evidence>
<dbReference type="EMBL" id="BK015655">
    <property type="protein sequence ID" value="DAE18417.1"/>
    <property type="molecule type" value="Genomic_DNA"/>
</dbReference>
<feature type="region of interest" description="Disordered" evidence="1">
    <location>
        <begin position="32"/>
        <end position="51"/>
    </location>
</feature>
<sequence>MAKTRTLGPGSLKIGVSDSEQDFSADVINTALEPSTDTEDDDNFLDGHTEGGLQTETWTLTGSIKEDFSMDGLQVWCLKHSGETLPFEWVPNLEGTMKLTGDVTIASIQFGGDVKTKNSNDFSFNASNVKAVAYPNPKA</sequence>
<name>A0A8S5QHY8_9CAUD</name>
<reference evidence="2" key="1">
    <citation type="journal article" date="2021" name="Proc. Natl. Acad. Sci. U.S.A.">
        <title>A Catalog of Tens of Thousands of Viruses from Human Metagenomes Reveals Hidden Associations with Chronic Diseases.</title>
        <authorList>
            <person name="Tisza M.J."/>
            <person name="Buck C.B."/>
        </authorList>
    </citation>
    <scope>NUCLEOTIDE SEQUENCE</scope>
    <source>
        <strain evidence="2">Ctsi73</strain>
    </source>
</reference>
<evidence type="ECO:0000256" key="1">
    <source>
        <dbReference type="SAM" id="MobiDB-lite"/>
    </source>
</evidence>
<protein>
    <submittedName>
        <fullName evidence="2">Tail tube protein</fullName>
    </submittedName>
</protein>
<proteinExistence type="predicted"/>